<dbReference type="AlphaFoldDB" id="A0A219B149"/>
<sequence length="344" mass="36996">MNPPLAGLRPLVLGFAGPELTPDEEALFGRFPPAGFILFDRNIGSPRQLRMLTDRLRALTGRPDVPILIDQEGGRVQRLGPPHWPEHPPARPFGELYREGPIAALDAARFHGRAIAADLAAAGINVDCLPVLDVRDPEGHDIIGDRSFDADPSAVASLGAALLTGLREEGVCGIVKHIPGHGRARADSHRELPVVNAPREDLARDFLPFLRLADAPMAMTAHVLYAALDEARCASLSPVVIGDVIRGELAFDGFLLCDDLAMKALTGPLQDRLEGVLAAGCDAALHCTGIFAENETLLSAAPVMAERSRERLEAAMNWAEVPAADMSAEEWARRRDDLLGLLAR</sequence>
<dbReference type="NCBIfam" id="NF003740">
    <property type="entry name" value="PRK05337.1"/>
    <property type="match status" value="1"/>
</dbReference>
<dbReference type="RefSeq" id="WP_224199732.1">
    <property type="nucleotide sequence ID" value="NZ_NFZT01000007.1"/>
</dbReference>
<dbReference type="InterPro" id="IPR036962">
    <property type="entry name" value="Glyco_hydro_3_N_sf"/>
</dbReference>
<dbReference type="EMBL" id="NFZT01000007">
    <property type="protein sequence ID" value="OWV31853.1"/>
    <property type="molecule type" value="Genomic_DNA"/>
</dbReference>
<dbReference type="GO" id="GO:0009254">
    <property type="term" value="P:peptidoglycan turnover"/>
    <property type="evidence" value="ECO:0007669"/>
    <property type="project" value="TreeGrafter"/>
</dbReference>
<evidence type="ECO:0000259" key="6">
    <source>
        <dbReference type="Pfam" id="PF00933"/>
    </source>
</evidence>
<dbReference type="PANTHER" id="PTHR30480:SF13">
    <property type="entry name" value="BETA-HEXOSAMINIDASE"/>
    <property type="match status" value="1"/>
</dbReference>
<feature type="domain" description="Glycoside hydrolase family 3 N-terminal" evidence="6">
    <location>
        <begin position="34"/>
        <end position="296"/>
    </location>
</feature>
<keyword evidence="8" id="KW-1185">Reference proteome</keyword>
<evidence type="ECO:0000313" key="7">
    <source>
        <dbReference type="EMBL" id="OWV31853.1"/>
    </source>
</evidence>
<dbReference type="PANTHER" id="PTHR30480">
    <property type="entry name" value="BETA-HEXOSAMINIDASE-RELATED"/>
    <property type="match status" value="1"/>
</dbReference>
<evidence type="ECO:0000256" key="5">
    <source>
        <dbReference type="ARBA" id="ARBA00023295"/>
    </source>
</evidence>
<dbReference type="InterPro" id="IPR017853">
    <property type="entry name" value="GH"/>
</dbReference>
<dbReference type="InterPro" id="IPR050226">
    <property type="entry name" value="NagZ_Beta-hexosaminidase"/>
</dbReference>
<evidence type="ECO:0000256" key="1">
    <source>
        <dbReference type="ARBA" id="ARBA00001231"/>
    </source>
</evidence>
<keyword evidence="4" id="KW-0378">Hydrolase</keyword>
<evidence type="ECO:0000256" key="3">
    <source>
        <dbReference type="ARBA" id="ARBA00012663"/>
    </source>
</evidence>
<dbReference type="Pfam" id="PF00933">
    <property type="entry name" value="Glyco_hydro_3"/>
    <property type="match status" value="1"/>
</dbReference>
<accession>A0A219B149</accession>
<name>A0A219B149_9SPHN</name>
<reference evidence="8" key="1">
    <citation type="submission" date="2017-05" db="EMBL/GenBank/DDBJ databases">
        <authorList>
            <person name="Lin X."/>
        </authorList>
    </citation>
    <scope>NUCLEOTIDE SEQUENCE [LARGE SCALE GENOMIC DNA]</scope>
    <source>
        <strain evidence="8">JLT2012</strain>
    </source>
</reference>
<gene>
    <name evidence="7" type="ORF">B5C34_15230</name>
</gene>
<dbReference type="GO" id="GO:0005975">
    <property type="term" value="P:carbohydrate metabolic process"/>
    <property type="evidence" value="ECO:0007669"/>
    <property type="project" value="InterPro"/>
</dbReference>
<comment type="caution">
    <text evidence="7">The sequence shown here is derived from an EMBL/GenBank/DDBJ whole genome shotgun (WGS) entry which is preliminary data.</text>
</comment>
<comment type="catalytic activity">
    <reaction evidence="1">
        <text>Hydrolysis of terminal non-reducing N-acetyl-D-hexosamine residues in N-acetyl-beta-D-hexosaminides.</text>
        <dbReference type="EC" id="3.2.1.52"/>
    </reaction>
</comment>
<organism evidence="7 8">
    <name type="scientific">Pacificimonas flava</name>
    <dbReference type="NCBI Taxonomy" id="1234595"/>
    <lineage>
        <taxon>Bacteria</taxon>
        <taxon>Pseudomonadati</taxon>
        <taxon>Pseudomonadota</taxon>
        <taxon>Alphaproteobacteria</taxon>
        <taxon>Sphingomonadales</taxon>
        <taxon>Sphingosinicellaceae</taxon>
        <taxon>Pacificimonas</taxon>
    </lineage>
</organism>
<dbReference type="EC" id="3.2.1.52" evidence="3"/>
<dbReference type="Proteomes" id="UP000198462">
    <property type="component" value="Unassembled WGS sequence"/>
</dbReference>
<dbReference type="Gene3D" id="3.20.20.300">
    <property type="entry name" value="Glycoside hydrolase, family 3, N-terminal domain"/>
    <property type="match status" value="1"/>
</dbReference>
<evidence type="ECO:0000256" key="2">
    <source>
        <dbReference type="ARBA" id="ARBA00005336"/>
    </source>
</evidence>
<dbReference type="SUPFAM" id="SSF51445">
    <property type="entry name" value="(Trans)glycosidases"/>
    <property type="match status" value="1"/>
</dbReference>
<dbReference type="GO" id="GO:0004563">
    <property type="term" value="F:beta-N-acetylhexosaminidase activity"/>
    <property type="evidence" value="ECO:0007669"/>
    <property type="project" value="UniProtKB-EC"/>
</dbReference>
<protein>
    <recommendedName>
        <fullName evidence="3">beta-N-acetylhexosaminidase</fullName>
        <ecNumber evidence="3">3.2.1.52</ecNumber>
    </recommendedName>
</protein>
<proteinExistence type="inferred from homology"/>
<dbReference type="InterPro" id="IPR001764">
    <property type="entry name" value="Glyco_hydro_3_N"/>
</dbReference>
<evidence type="ECO:0000313" key="8">
    <source>
        <dbReference type="Proteomes" id="UP000198462"/>
    </source>
</evidence>
<keyword evidence="5" id="KW-0326">Glycosidase</keyword>
<evidence type="ECO:0000256" key="4">
    <source>
        <dbReference type="ARBA" id="ARBA00022801"/>
    </source>
</evidence>
<comment type="similarity">
    <text evidence="2">Belongs to the glycosyl hydrolase 3 family.</text>
</comment>